<keyword evidence="4" id="KW-1185">Reference proteome</keyword>
<sequence length="602" mass="65000">MYQSQYPPGARPPAVQGPGQPTLGSQGYPYASPSMHNLLAQETYREKAQTQSSFNTDGYDSSSHSSRPNPVRKRTGDSLTLARANTTWSQLKSLLKPVAFLIIGFALAIGHHLFNNWADGRSVGASPSVPQVWVIRVGTAFAFAFHTILAACLGFVICQLLWFTTRRNYLTIDDINTLYLVERRDIVSTILSNAMRQAPLLVAVTLSSFLLPVASVFTPASLGVTDTPLNTEGPCVISAGDFSSSSGIQQGGIFLSGYTPTVQKFAEAAFYGGTIVPLPDYCGQNCTYVVNTDSFTFACQPNVALPDGQLGTFDPAHPGPGIQTFWNATLTGSEADHDPTMPFYVGWATGGMVVPFDSSIGSSGAVLCTPRQAHYQFQVQKFNGLQTVSYTMTPGDPMLGTMALDQNNQQPSTKAMRVGAVALATRDLLLGALSVETNPMEIVWGFNSTVRGASFLNIGLGDIEQFVWGDVMKGIEQTAANVTASLLNLDLGEQNSTCFYTQAQLVYTYHRPNLWAPYGIALFVVTLALVFGAVVFLRYNPDNMTTSFINTVGITRNRDLDVFARLHGGGIQTDPALHSAKFRLGDMGQGRIGYGASQKFEL</sequence>
<keyword evidence="2" id="KW-0472">Membrane</keyword>
<dbReference type="OrthoDB" id="3198553at2759"/>
<accession>A0A0C3QJK6</accession>
<dbReference type="AlphaFoldDB" id="A0A0C3QJK6"/>
<evidence type="ECO:0000256" key="2">
    <source>
        <dbReference type="SAM" id="Phobius"/>
    </source>
</evidence>
<feature type="compositionally biased region" description="Polar residues" evidence="1">
    <location>
        <begin position="49"/>
        <end position="68"/>
    </location>
</feature>
<dbReference type="HOGENOM" id="CLU_028917_0_0_1"/>
<dbReference type="PANTHER" id="PTHR35041">
    <property type="entry name" value="MEDIATOR OF RNA POLYMERASE II TRANSCRIPTION SUBUNIT 1"/>
    <property type="match status" value="1"/>
</dbReference>
<reference evidence="3 4" key="1">
    <citation type="submission" date="2014-04" db="EMBL/GenBank/DDBJ databases">
        <authorList>
            <consortium name="DOE Joint Genome Institute"/>
            <person name="Kuo A."/>
            <person name="Girlanda M."/>
            <person name="Perotto S."/>
            <person name="Kohler A."/>
            <person name="Nagy L.G."/>
            <person name="Floudas D."/>
            <person name="Copeland A."/>
            <person name="Barry K.W."/>
            <person name="Cichocki N."/>
            <person name="Veneault-Fourrey C."/>
            <person name="LaButti K."/>
            <person name="Lindquist E.A."/>
            <person name="Lipzen A."/>
            <person name="Lundell T."/>
            <person name="Morin E."/>
            <person name="Murat C."/>
            <person name="Sun H."/>
            <person name="Tunlid A."/>
            <person name="Henrissat B."/>
            <person name="Grigoriev I.V."/>
            <person name="Hibbett D.S."/>
            <person name="Martin F."/>
            <person name="Nordberg H.P."/>
            <person name="Cantor M.N."/>
            <person name="Hua S.X."/>
        </authorList>
    </citation>
    <scope>NUCLEOTIDE SEQUENCE [LARGE SCALE GENOMIC DNA]</scope>
    <source>
        <strain evidence="3 4">MUT 4182</strain>
    </source>
</reference>
<feature type="transmembrane region" description="Helical" evidence="2">
    <location>
        <begin position="515"/>
        <end position="537"/>
    </location>
</feature>
<keyword evidence="2" id="KW-0812">Transmembrane</keyword>
<feature type="transmembrane region" description="Helical" evidence="2">
    <location>
        <begin position="94"/>
        <end position="114"/>
    </location>
</feature>
<gene>
    <name evidence="3" type="ORF">M407DRAFT_23478</name>
</gene>
<dbReference type="EMBL" id="KN823011">
    <property type="protein sequence ID" value="KIO27301.1"/>
    <property type="molecule type" value="Genomic_DNA"/>
</dbReference>
<feature type="region of interest" description="Disordered" evidence="1">
    <location>
        <begin position="1"/>
        <end position="77"/>
    </location>
</feature>
<evidence type="ECO:0000313" key="4">
    <source>
        <dbReference type="Proteomes" id="UP000054248"/>
    </source>
</evidence>
<proteinExistence type="predicted"/>
<feature type="transmembrane region" description="Helical" evidence="2">
    <location>
        <begin position="200"/>
        <end position="222"/>
    </location>
</feature>
<keyword evidence="2" id="KW-1133">Transmembrane helix</keyword>
<protein>
    <submittedName>
        <fullName evidence="3">Uncharacterized protein</fullName>
    </submittedName>
</protein>
<dbReference type="STRING" id="1051891.A0A0C3QJK6"/>
<reference evidence="4" key="2">
    <citation type="submission" date="2015-01" db="EMBL/GenBank/DDBJ databases">
        <title>Evolutionary Origins and Diversification of the Mycorrhizal Mutualists.</title>
        <authorList>
            <consortium name="DOE Joint Genome Institute"/>
            <consortium name="Mycorrhizal Genomics Consortium"/>
            <person name="Kohler A."/>
            <person name="Kuo A."/>
            <person name="Nagy L.G."/>
            <person name="Floudas D."/>
            <person name="Copeland A."/>
            <person name="Barry K.W."/>
            <person name="Cichocki N."/>
            <person name="Veneault-Fourrey C."/>
            <person name="LaButti K."/>
            <person name="Lindquist E.A."/>
            <person name="Lipzen A."/>
            <person name="Lundell T."/>
            <person name="Morin E."/>
            <person name="Murat C."/>
            <person name="Riley R."/>
            <person name="Ohm R."/>
            <person name="Sun H."/>
            <person name="Tunlid A."/>
            <person name="Henrissat B."/>
            <person name="Grigoriev I.V."/>
            <person name="Hibbett D.S."/>
            <person name="Martin F."/>
        </authorList>
    </citation>
    <scope>NUCLEOTIDE SEQUENCE [LARGE SCALE GENOMIC DNA]</scope>
    <source>
        <strain evidence="4">MUT 4182</strain>
    </source>
</reference>
<evidence type="ECO:0000256" key="1">
    <source>
        <dbReference type="SAM" id="MobiDB-lite"/>
    </source>
</evidence>
<feature type="transmembrane region" description="Helical" evidence="2">
    <location>
        <begin position="134"/>
        <end position="162"/>
    </location>
</feature>
<dbReference type="Proteomes" id="UP000054248">
    <property type="component" value="Unassembled WGS sequence"/>
</dbReference>
<name>A0A0C3QJK6_9AGAM</name>
<evidence type="ECO:0000313" key="3">
    <source>
        <dbReference type="EMBL" id="KIO27301.1"/>
    </source>
</evidence>
<organism evidence="3 4">
    <name type="scientific">Tulasnella calospora MUT 4182</name>
    <dbReference type="NCBI Taxonomy" id="1051891"/>
    <lineage>
        <taxon>Eukaryota</taxon>
        <taxon>Fungi</taxon>
        <taxon>Dikarya</taxon>
        <taxon>Basidiomycota</taxon>
        <taxon>Agaricomycotina</taxon>
        <taxon>Agaricomycetes</taxon>
        <taxon>Cantharellales</taxon>
        <taxon>Tulasnellaceae</taxon>
        <taxon>Tulasnella</taxon>
    </lineage>
</organism>
<dbReference type="PANTHER" id="PTHR35041:SF6">
    <property type="entry name" value="FORMYLMETHIONINE DEFORMYLASE-LIKE PROTEIN-RELATED"/>
    <property type="match status" value="1"/>
</dbReference>